<protein>
    <submittedName>
        <fullName evidence="4">Dihydroneopterin triphosphate diphosphatase</fullName>
        <ecNumber evidence="4">3.6.1.67</ecNumber>
    </submittedName>
</protein>
<dbReference type="InterPro" id="IPR020084">
    <property type="entry name" value="NUDIX_hydrolase_CS"/>
</dbReference>
<dbReference type="Gene3D" id="3.90.79.10">
    <property type="entry name" value="Nucleoside Triphosphate Pyrophosphohydrolase"/>
    <property type="match status" value="1"/>
</dbReference>
<keyword evidence="2 4" id="KW-0378">Hydrolase</keyword>
<dbReference type="Pfam" id="PF00293">
    <property type="entry name" value="NUDIX"/>
    <property type="match status" value="1"/>
</dbReference>
<evidence type="ECO:0000256" key="1">
    <source>
        <dbReference type="ARBA" id="ARBA00001946"/>
    </source>
</evidence>
<proteinExistence type="predicted"/>
<dbReference type="PROSITE" id="PS51462">
    <property type="entry name" value="NUDIX"/>
    <property type="match status" value="1"/>
</dbReference>
<dbReference type="PROSITE" id="PS00893">
    <property type="entry name" value="NUDIX_BOX"/>
    <property type="match status" value="1"/>
</dbReference>
<keyword evidence="5" id="KW-1185">Reference proteome</keyword>
<dbReference type="Proteomes" id="UP001520878">
    <property type="component" value="Unassembled WGS sequence"/>
</dbReference>
<dbReference type="CDD" id="cd04664">
    <property type="entry name" value="NUDIX_DHNTPase_like"/>
    <property type="match status" value="1"/>
</dbReference>
<dbReference type="PRINTS" id="PR01404">
    <property type="entry name" value="NPPPHYDRLASE"/>
</dbReference>
<dbReference type="InterPro" id="IPR003564">
    <property type="entry name" value="DHNTPase"/>
</dbReference>
<evidence type="ECO:0000259" key="3">
    <source>
        <dbReference type="PROSITE" id="PS51462"/>
    </source>
</evidence>
<evidence type="ECO:0000313" key="5">
    <source>
        <dbReference type="Proteomes" id="UP001520878"/>
    </source>
</evidence>
<comment type="caution">
    <text evidence="4">The sequence shown here is derived from an EMBL/GenBank/DDBJ whole genome shotgun (WGS) entry which is preliminary data.</text>
</comment>
<accession>A0ABS8G690</accession>
<dbReference type="InterPro" id="IPR015797">
    <property type="entry name" value="NUDIX_hydrolase-like_dom_sf"/>
</dbReference>
<dbReference type="NCBIfam" id="NF006961">
    <property type="entry name" value="PRK09438.1"/>
    <property type="match status" value="1"/>
</dbReference>
<dbReference type="RefSeq" id="WP_229158785.1">
    <property type="nucleotide sequence ID" value="NZ_JAJEWP010000001.1"/>
</dbReference>
<dbReference type="EMBL" id="JAJEWP010000001">
    <property type="protein sequence ID" value="MCC2616109.1"/>
    <property type="molecule type" value="Genomic_DNA"/>
</dbReference>
<dbReference type="InterPro" id="IPR051325">
    <property type="entry name" value="Nudix_hydrolase_domain"/>
</dbReference>
<evidence type="ECO:0000313" key="4">
    <source>
        <dbReference type="EMBL" id="MCC2616109.1"/>
    </source>
</evidence>
<sequence>MSFKRPESVLVVIHTTAGQVLLLQRLDDPAFWQSVTGTLEADEHPHQTALREVLEETGLDCQASGLALHDCRSVSQYTIRSQWLHRYPPGTVTNTEYLFTLCVPRPFEPVLTEHSDYVWLGKDEARQRCWSDTNARAIEHWVPSIPQP</sequence>
<organism evidence="4 5">
    <name type="scientific">Fluctibacter halophilus</name>
    <dbReference type="NCBI Taxonomy" id="226011"/>
    <lineage>
        <taxon>Bacteria</taxon>
        <taxon>Pseudomonadati</taxon>
        <taxon>Pseudomonadota</taxon>
        <taxon>Gammaproteobacteria</taxon>
        <taxon>Alteromonadales</taxon>
        <taxon>Alteromonadaceae</taxon>
        <taxon>Fluctibacter</taxon>
    </lineage>
</organism>
<dbReference type="GO" id="GO:0019177">
    <property type="term" value="F:dihydroneopterin triphosphate pyrophosphohydrolase activity"/>
    <property type="evidence" value="ECO:0007669"/>
    <property type="project" value="UniProtKB-EC"/>
</dbReference>
<dbReference type="PANTHER" id="PTHR21340">
    <property type="entry name" value="DIADENOSINE 5,5-P1,P4-TETRAPHOSPHATE PYROPHOSPHOHYDROLASE MUTT"/>
    <property type="match status" value="1"/>
</dbReference>
<name>A0ABS8G690_9ALTE</name>
<reference evidence="4 5" key="1">
    <citation type="submission" date="2021-10" db="EMBL/GenBank/DDBJ databases">
        <title>Draft genome of Aestuariibacter halophilus JC2043.</title>
        <authorList>
            <person name="Emsley S.A."/>
            <person name="Pfannmuller K.M."/>
            <person name="Ushijima B."/>
            <person name="Saw J.H."/>
            <person name="Videau P."/>
        </authorList>
    </citation>
    <scope>NUCLEOTIDE SEQUENCE [LARGE SCALE GENOMIC DNA]</scope>
    <source>
        <strain evidence="4 5">JC2043</strain>
    </source>
</reference>
<comment type="cofactor">
    <cofactor evidence="1">
        <name>Mg(2+)</name>
        <dbReference type="ChEBI" id="CHEBI:18420"/>
    </cofactor>
</comment>
<dbReference type="InterPro" id="IPR000086">
    <property type="entry name" value="NUDIX_hydrolase_dom"/>
</dbReference>
<gene>
    <name evidence="4" type="primary">nudB</name>
    <name evidence="4" type="ORF">LJ739_07650</name>
</gene>
<dbReference type="PANTHER" id="PTHR21340:SF0">
    <property type="entry name" value="BIS(5'-NUCLEOSYL)-TETRAPHOSPHATASE [ASYMMETRICAL]"/>
    <property type="match status" value="1"/>
</dbReference>
<feature type="domain" description="Nudix hydrolase" evidence="3">
    <location>
        <begin position="4"/>
        <end position="142"/>
    </location>
</feature>
<dbReference type="SUPFAM" id="SSF55811">
    <property type="entry name" value="Nudix"/>
    <property type="match status" value="1"/>
</dbReference>
<evidence type="ECO:0000256" key="2">
    <source>
        <dbReference type="ARBA" id="ARBA00022801"/>
    </source>
</evidence>
<dbReference type="EC" id="3.6.1.67" evidence="4"/>